<evidence type="ECO:0000256" key="3">
    <source>
        <dbReference type="ARBA" id="ARBA00006263"/>
    </source>
</evidence>
<feature type="transmembrane region" description="Helical" evidence="9">
    <location>
        <begin position="83"/>
        <end position="102"/>
    </location>
</feature>
<evidence type="ECO:0000256" key="1">
    <source>
        <dbReference type="ARBA" id="ARBA00004651"/>
    </source>
</evidence>
<dbReference type="InterPro" id="IPR004485">
    <property type="entry name" value="Cobalamin_biosynth_CobD/CbiB"/>
</dbReference>
<dbReference type="HAMAP" id="MF_00024">
    <property type="entry name" value="CobD_CbiB"/>
    <property type="match status" value="1"/>
</dbReference>
<comment type="similarity">
    <text evidence="3 9">Belongs to the CobD/CbiB family.</text>
</comment>
<dbReference type="Pfam" id="PF03186">
    <property type="entry name" value="CobD_Cbib"/>
    <property type="match status" value="1"/>
</dbReference>
<organism evidence="10 11">
    <name type="scientific">Notoacmeibacter marinus</name>
    <dbReference type="NCBI Taxonomy" id="1876515"/>
    <lineage>
        <taxon>Bacteria</taxon>
        <taxon>Pseudomonadati</taxon>
        <taxon>Pseudomonadota</taxon>
        <taxon>Alphaproteobacteria</taxon>
        <taxon>Hyphomicrobiales</taxon>
        <taxon>Notoacmeibacteraceae</taxon>
        <taxon>Notoacmeibacter</taxon>
    </lineage>
</organism>
<evidence type="ECO:0000313" key="11">
    <source>
        <dbReference type="Proteomes" id="UP000215405"/>
    </source>
</evidence>
<keyword evidence="4 9" id="KW-1003">Cell membrane</keyword>
<comment type="pathway">
    <text evidence="2 9">Cofactor biosynthesis; adenosylcobalamin biosynthesis.</text>
</comment>
<dbReference type="NCBIfam" id="TIGR00380">
    <property type="entry name" value="cobal_cbiB"/>
    <property type="match status" value="1"/>
</dbReference>
<evidence type="ECO:0000256" key="4">
    <source>
        <dbReference type="ARBA" id="ARBA00022475"/>
    </source>
</evidence>
<keyword evidence="6 9" id="KW-0812">Transmembrane</keyword>
<evidence type="ECO:0000256" key="9">
    <source>
        <dbReference type="HAMAP-Rule" id="MF_00024"/>
    </source>
</evidence>
<evidence type="ECO:0000256" key="5">
    <source>
        <dbReference type="ARBA" id="ARBA00022573"/>
    </source>
</evidence>
<dbReference type="RefSeq" id="WP_094077309.1">
    <property type="nucleotide sequence ID" value="NZ_NBYO01000002.1"/>
</dbReference>
<evidence type="ECO:0000256" key="8">
    <source>
        <dbReference type="ARBA" id="ARBA00023136"/>
    </source>
</evidence>
<keyword evidence="5 9" id="KW-0169">Cobalamin biosynthesis</keyword>
<evidence type="ECO:0000256" key="6">
    <source>
        <dbReference type="ARBA" id="ARBA00022692"/>
    </source>
</evidence>
<dbReference type="GO" id="GO:0009236">
    <property type="term" value="P:cobalamin biosynthetic process"/>
    <property type="evidence" value="ECO:0007669"/>
    <property type="project" value="UniProtKB-UniRule"/>
</dbReference>
<protein>
    <recommendedName>
        <fullName evidence="9">Cobalamin biosynthesis protein CobD</fullName>
    </recommendedName>
</protein>
<evidence type="ECO:0000256" key="7">
    <source>
        <dbReference type="ARBA" id="ARBA00022989"/>
    </source>
</evidence>
<proteinExistence type="inferred from homology"/>
<feature type="transmembrane region" description="Helical" evidence="9">
    <location>
        <begin position="55"/>
        <end position="76"/>
    </location>
</feature>
<keyword evidence="7 9" id="KW-1133">Transmembrane helix</keyword>
<name>A0A231UX56_9HYPH</name>
<evidence type="ECO:0000313" key="10">
    <source>
        <dbReference type="EMBL" id="OXT00484.1"/>
    </source>
</evidence>
<comment type="caution">
    <text evidence="10">The sequence shown here is derived from an EMBL/GenBank/DDBJ whole genome shotgun (WGS) entry which is preliminary data.</text>
</comment>
<dbReference type="PANTHER" id="PTHR34308:SF1">
    <property type="entry name" value="COBALAMIN BIOSYNTHESIS PROTEIN CBIB"/>
    <property type="match status" value="1"/>
</dbReference>
<comment type="subcellular location">
    <subcellularLocation>
        <location evidence="1 9">Cell membrane</location>
        <topology evidence="1 9">Multi-pass membrane protein</topology>
    </subcellularLocation>
</comment>
<keyword evidence="11" id="KW-1185">Reference proteome</keyword>
<dbReference type="UniPathway" id="UPA00148"/>
<dbReference type="PANTHER" id="PTHR34308">
    <property type="entry name" value="COBALAMIN BIOSYNTHESIS PROTEIN CBIB"/>
    <property type="match status" value="1"/>
</dbReference>
<keyword evidence="8 9" id="KW-0472">Membrane</keyword>
<dbReference type="GO" id="GO:0048472">
    <property type="term" value="F:threonine-phosphate decarboxylase activity"/>
    <property type="evidence" value="ECO:0007669"/>
    <property type="project" value="InterPro"/>
</dbReference>
<dbReference type="EMBL" id="NBYO01000002">
    <property type="protein sequence ID" value="OXT00484.1"/>
    <property type="molecule type" value="Genomic_DNA"/>
</dbReference>
<dbReference type="GO" id="GO:0015420">
    <property type="term" value="F:ABC-type vitamin B12 transporter activity"/>
    <property type="evidence" value="ECO:0007669"/>
    <property type="project" value="UniProtKB-UniRule"/>
</dbReference>
<accession>A0A231UX56</accession>
<reference evidence="11" key="1">
    <citation type="journal article" date="2017" name="Int. J. Syst. Evol. Microbiol.">
        <title>Notoacmeibacter marinus gen. nov., sp. nov., isolated from the gut of a limpet and proposal of Notoacmeibacteraceae fam. nov. in the order Rhizobiales of the class Alphaproteobacteria.</title>
        <authorList>
            <person name="Huang Z."/>
            <person name="Guo F."/>
            <person name="Lai Q."/>
        </authorList>
    </citation>
    <scope>NUCLEOTIDE SEQUENCE [LARGE SCALE GENOMIC DNA]</scope>
    <source>
        <strain evidence="11">XMTR2A4</strain>
    </source>
</reference>
<dbReference type="AlphaFoldDB" id="A0A231UX56"/>
<comment type="caution">
    <text evidence="9">Lacks conserved residue(s) required for the propagation of feature annotation.</text>
</comment>
<gene>
    <name evidence="9" type="primary">cobD</name>
    <name evidence="10" type="ORF">B7H23_10200</name>
</gene>
<sequence length="326" mass="34694">MFATLALAALLVEATFGYPNRLFIAIGHPVTWIGRLIETLDRRWNRPHLSRRTRIVLGGLLTVALVTISLAAGLLLHWLAGDVLPPLLAVLVLGILASTLLAQRSLHSHVADVRDALSNRGGDLAGARRALSKIVGRDTAALDESQITRAALETLAENYSDGVVAPAFWLVVGGLPGGLAYKAINTADSMIGHRNERHEAFGKAVARLDDLVNLPASRLSAILILAAAAFMKAANLRAGYCAVLMDARHHTSPNAGWPEAAMAGALGVTLAGPRVYGGKTVDAALMNRDGRHELTGDDIDRALRLYRHADRLLIALIAALALLLTL</sequence>
<comment type="function">
    <text evidence="9">Converts cobyric acid to cobinamide by the addition of aminopropanol on the F carboxylic group.</text>
</comment>
<dbReference type="GO" id="GO:0005886">
    <property type="term" value="C:plasma membrane"/>
    <property type="evidence" value="ECO:0007669"/>
    <property type="project" value="UniProtKB-SubCell"/>
</dbReference>
<dbReference type="Proteomes" id="UP000215405">
    <property type="component" value="Unassembled WGS sequence"/>
</dbReference>
<evidence type="ECO:0000256" key="2">
    <source>
        <dbReference type="ARBA" id="ARBA00004953"/>
    </source>
</evidence>